<name>A0A917F7C4_9ACTN</name>
<dbReference type="EMBL" id="BMKQ01000001">
    <property type="protein sequence ID" value="GGF55305.1"/>
    <property type="molecule type" value="Genomic_DNA"/>
</dbReference>
<evidence type="ECO:0008006" key="3">
    <source>
        <dbReference type="Google" id="ProtNLM"/>
    </source>
</evidence>
<gene>
    <name evidence="1" type="ORF">GCM10011519_31510</name>
</gene>
<dbReference type="RefSeq" id="WP_188780636.1">
    <property type="nucleotide sequence ID" value="NZ_BMKQ01000001.1"/>
</dbReference>
<reference evidence="1" key="1">
    <citation type="journal article" date="2014" name="Int. J. Syst. Evol. Microbiol.">
        <title>Complete genome sequence of Corynebacterium casei LMG S-19264T (=DSM 44701T), isolated from a smear-ripened cheese.</title>
        <authorList>
            <consortium name="US DOE Joint Genome Institute (JGI-PGF)"/>
            <person name="Walter F."/>
            <person name="Albersmeier A."/>
            <person name="Kalinowski J."/>
            <person name="Ruckert C."/>
        </authorList>
    </citation>
    <scope>NUCLEOTIDE SEQUENCE</scope>
    <source>
        <strain evidence="1">CGMCC 1.16067</strain>
    </source>
</reference>
<accession>A0A917F7C4</accession>
<evidence type="ECO:0000313" key="1">
    <source>
        <dbReference type="EMBL" id="GGF55305.1"/>
    </source>
</evidence>
<dbReference type="InterPro" id="IPR019587">
    <property type="entry name" value="Polyketide_cyclase/dehydratase"/>
</dbReference>
<dbReference type="SUPFAM" id="SSF55961">
    <property type="entry name" value="Bet v1-like"/>
    <property type="match status" value="1"/>
</dbReference>
<dbReference type="AlphaFoldDB" id="A0A917F7C4"/>
<sequence>MTWFEQKITSTATVEATRDAVWEALTDPDLLAKLTPFLKQITADGDTWVWTMSSVSILGKDLAPTFTEAMSFTEKTRIGFTHAPPEGEKEWAGVEGVYTLGDAGEGTTDLGIELGVSVDLPFPKATGPAVRKALEGVLAGMGRKFSANLLDHLGAREA</sequence>
<keyword evidence="2" id="KW-1185">Reference proteome</keyword>
<protein>
    <recommendedName>
        <fullName evidence="3">SRPBCC family protein</fullName>
    </recommendedName>
</protein>
<dbReference type="Gene3D" id="3.30.530.20">
    <property type="match status" value="1"/>
</dbReference>
<organism evidence="1 2">
    <name type="scientific">Marmoricola endophyticus</name>
    <dbReference type="NCBI Taxonomy" id="2040280"/>
    <lineage>
        <taxon>Bacteria</taxon>
        <taxon>Bacillati</taxon>
        <taxon>Actinomycetota</taxon>
        <taxon>Actinomycetes</taxon>
        <taxon>Propionibacteriales</taxon>
        <taxon>Nocardioidaceae</taxon>
        <taxon>Marmoricola</taxon>
    </lineage>
</organism>
<proteinExistence type="predicted"/>
<dbReference type="Pfam" id="PF10604">
    <property type="entry name" value="Polyketide_cyc2"/>
    <property type="match status" value="1"/>
</dbReference>
<dbReference type="Proteomes" id="UP000649179">
    <property type="component" value="Unassembled WGS sequence"/>
</dbReference>
<reference evidence="1" key="2">
    <citation type="submission" date="2020-09" db="EMBL/GenBank/DDBJ databases">
        <authorList>
            <person name="Sun Q."/>
            <person name="Zhou Y."/>
        </authorList>
    </citation>
    <scope>NUCLEOTIDE SEQUENCE</scope>
    <source>
        <strain evidence="1">CGMCC 1.16067</strain>
    </source>
</reference>
<dbReference type="InterPro" id="IPR023393">
    <property type="entry name" value="START-like_dom_sf"/>
</dbReference>
<comment type="caution">
    <text evidence="1">The sequence shown here is derived from an EMBL/GenBank/DDBJ whole genome shotgun (WGS) entry which is preliminary data.</text>
</comment>
<evidence type="ECO:0000313" key="2">
    <source>
        <dbReference type="Proteomes" id="UP000649179"/>
    </source>
</evidence>